<sequence length="290" mass="28822">MLVTAFYGQFVPGLAGPPLLPRLFPSPLLSEPLPPPPEAGFLPLPPPEVACVPSCIQPAVCVQTVCRCPAAVAYSPTVGCALVPATYELPAPVPSAVPASPAIADTSVAPLPPSIPPVFSPINPVTFYETPVPSSIPVAPVAPSAPIPPAAAVPSPAPVPTAVEVEPVAPVAPVAAAEPLPVPSITPVTTCVPLCTPPAVCVKAVCVSPPIPAPAAAVPLPLPVKRIIPQALPGAPCEPGVECTGGSVCSTGICLCPPELVQEGEVCVARTIYGVVAPPPAPVVLPSPVP</sequence>
<dbReference type="STRING" id="451379.A0A0N5AL64"/>
<feature type="domain" description="EB" evidence="1">
    <location>
        <begin position="195"/>
        <end position="267"/>
    </location>
</feature>
<evidence type="ECO:0000313" key="2">
    <source>
        <dbReference type="Proteomes" id="UP000046393"/>
    </source>
</evidence>
<proteinExistence type="predicted"/>
<organism evidence="2 3">
    <name type="scientific">Syphacia muris</name>
    <dbReference type="NCBI Taxonomy" id="451379"/>
    <lineage>
        <taxon>Eukaryota</taxon>
        <taxon>Metazoa</taxon>
        <taxon>Ecdysozoa</taxon>
        <taxon>Nematoda</taxon>
        <taxon>Chromadorea</taxon>
        <taxon>Rhabditida</taxon>
        <taxon>Spirurina</taxon>
        <taxon>Oxyuridomorpha</taxon>
        <taxon>Oxyuroidea</taxon>
        <taxon>Oxyuridae</taxon>
        <taxon>Syphacia</taxon>
    </lineage>
</organism>
<accession>A0A0N5AL64</accession>
<protein>
    <submittedName>
        <fullName evidence="3">EB domain-containing protein</fullName>
    </submittedName>
</protein>
<dbReference type="Pfam" id="PF01683">
    <property type="entry name" value="EB"/>
    <property type="match status" value="1"/>
</dbReference>
<evidence type="ECO:0000259" key="1">
    <source>
        <dbReference type="Pfam" id="PF01683"/>
    </source>
</evidence>
<dbReference type="AlphaFoldDB" id="A0A0N5AL64"/>
<reference evidence="3" key="1">
    <citation type="submission" date="2017-02" db="UniProtKB">
        <authorList>
            <consortium name="WormBaseParasite"/>
        </authorList>
    </citation>
    <scope>IDENTIFICATION</scope>
</reference>
<dbReference type="InterPro" id="IPR006149">
    <property type="entry name" value="EB_dom"/>
</dbReference>
<dbReference type="WBParaSite" id="SMUV_0000526301-mRNA-1">
    <property type="protein sequence ID" value="SMUV_0000526301-mRNA-1"/>
    <property type="gene ID" value="SMUV_0000526301"/>
</dbReference>
<name>A0A0N5AL64_9BILA</name>
<keyword evidence="2" id="KW-1185">Reference proteome</keyword>
<evidence type="ECO:0000313" key="3">
    <source>
        <dbReference type="WBParaSite" id="SMUV_0000526301-mRNA-1"/>
    </source>
</evidence>
<dbReference type="Proteomes" id="UP000046393">
    <property type="component" value="Unplaced"/>
</dbReference>